<comment type="caution">
    <text evidence="9">The sequence shown here is derived from an EMBL/GenBank/DDBJ whole genome shotgun (WGS) entry which is preliminary data.</text>
</comment>
<organism evidence="9 10">
    <name type="scientific">Candidatus Anaerostipes excrementavium</name>
    <dbReference type="NCBI Taxonomy" id="2838463"/>
    <lineage>
        <taxon>Bacteria</taxon>
        <taxon>Bacillati</taxon>
        <taxon>Bacillota</taxon>
        <taxon>Clostridia</taxon>
        <taxon>Lachnospirales</taxon>
        <taxon>Lachnospiraceae</taxon>
        <taxon>Anaerostipes</taxon>
    </lineage>
</organism>
<dbReference type="GO" id="GO:0009401">
    <property type="term" value="P:phosphoenolpyruvate-dependent sugar phosphotransferase system"/>
    <property type="evidence" value="ECO:0007669"/>
    <property type="project" value="UniProtKB-KW"/>
</dbReference>
<evidence type="ECO:0000313" key="10">
    <source>
        <dbReference type="Proteomes" id="UP000886721"/>
    </source>
</evidence>
<dbReference type="GO" id="GO:0008982">
    <property type="term" value="F:protein-N(PI)-phosphohistidine-sugar phosphotransferase activity"/>
    <property type="evidence" value="ECO:0007669"/>
    <property type="project" value="InterPro"/>
</dbReference>
<keyword evidence="7" id="KW-0418">Kinase</keyword>
<keyword evidence="3" id="KW-0963">Cytoplasm</keyword>
<name>A0A9D1WT18_9FIRM</name>
<evidence type="ECO:0000256" key="1">
    <source>
        <dbReference type="ARBA" id="ARBA00004496"/>
    </source>
</evidence>
<feature type="domain" description="PTS EIIB type-4" evidence="8">
    <location>
        <begin position="1"/>
        <end position="162"/>
    </location>
</feature>
<keyword evidence="4 9" id="KW-0762">Sugar transport</keyword>
<evidence type="ECO:0000256" key="3">
    <source>
        <dbReference type="ARBA" id="ARBA00022490"/>
    </source>
</evidence>
<dbReference type="Pfam" id="PF03830">
    <property type="entry name" value="PTSIIB_sorb"/>
    <property type="match status" value="1"/>
</dbReference>
<dbReference type="AlphaFoldDB" id="A0A9D1WT18"/>
<sequence length="162" mass="18059">MGTINLVRIDDRLIHGQVMTKWSKGMGTNAIYVIDDVTAADDFMKDIYISTNSSANLKIEVYSVDEAVEEYKKNQFGDDKVILLFKTVAYAKKFIEAGIPVDALCVGGIAKKPKATFVISTVGLTQEDAQQLKELHDRGIEVYFQIVPDTPKVSFEDAMKKM</sequence>
<keyword evidence="2" id="KW-0813">Transport</keyword>
<gene>
    <name evidence="9" type="ORF">H9735_00370</name>
</gene>
<reference evidence="9" key="2">
    <citation type="submission" date="2021-04" db="EMBL/GenBank/DDBJ databases">
        <authorList>
            <person name="Gilroy R."/>
        </authorList>
    </citation>
    <scope>NUCLEOTIDE SEQUENCE</scope>
    <source>
        <strain evidence="9">CHK191-13928</strain>
    </source>
</reference>
<protein>
    <submittedName>
        <fullName evidence="9">PTS sugar transporter subunit IIB</fullName>
    </submittedName>
</protein>
<evidence type="ECO:0000313" key="9">
    <source>
        <dbReference type="EMBL" id="HIX66561.1"/>
    </source>
</evidence>
<keyword evidence="6" id="KW-0598">Phosphotransferase system</keyword>
<evidence type="ECO:0000256" key="2">
    <source>
        <dbReference type="ARBA" id="ARBA00022448"/>
    </source>
</evidence>
<accession>A0A9D1WT18</accession>
<evidence type="ECO:0000256" key="5">
    <source>
        <dbReference type="ARBA" id="ARBA00022679"/>
    </source>
</evidence>
<dbReference type="GO" id="GO:0016301">
    <property type="term" value="F:kinase activity"/>
    <property type="evidence" value="ECO:0007669"/>
    <property type="project" value="UniProtKB-KW"/>
</dbReference>
<dbReference type="EMBL" id="DXEM01000001">
    <property type="protein sequence ID" value="HIX66561.1"/>
    <property type="molecule type" value="Genomic_DNA"/>
</dbReference>
<dbReference type="GO" id="GO:0005737">
    <property type="term" value="C:cytoplasm"/>
    <property type="evidence" value="ECO:0007669"/>
    <property type="project" value="UniProtKB-SubCell"/>
</dbReference>
<proteinExistence type="predicted"/>
<dbReference type="InterPro" id="IPR036667">
    <property type="entry name" value="PTS_IIB_sorbose-sp_sf"/>
</dbReference>
<dbReference type="PROSITE" id="PS51101">
    <property type="entry name" value="PTS_EIIB_TYPE_4"/>
    <property type="match status" value="1"/>
</dbReference>
<dbReference type="Gene3D" id="3.40.35.10">
    <property type="entry name" value="Phosphotransferase system, sorbose subfamily IIB component"/>
    <property type="match status" value="1"/>
</dbReference>
<comment type="subcellular location">
    <subcellularLocation>
        <location evidence="1">Cytoplasm</location>
    </subcellularLocation>
</comment>
<evidence type="ECO:0000256" key="7">
    <source>
        <dbReference type="ARBA" id="ARBA00022777"/>
    </source>
</evidence>
<evidence type="ECO:0000259" key="8">
    <source>
        <dbReference type="PROSITE" id="PS51101"/>
    </source>
</evidence>
<dbReference type="SUPFAM" id="SSF52728">
    <property type="entry name" value="PTS IIb component"/>
    <property type="match status" value="1"/>
</dbReference>
<reference evidence="9" key="1">
    <citation type="journal article" date="2021" name="PeerJ">
        <title>Extensive microbial diversity within the chicken gut microbiome revealed by metagenomics and culture.</title>
        <authorList>
            <person name="Gilroy R."/>
            <person name="Ravi A."/>
            <person name="Getino M."/>
            <person name="Pursley I."/>
            <person name="Horton D.L."/>
            <person name="Alikhan N.F."/>
            <person name="Baker D."/>
            <person name="Gharbi K."/>
            <person name="Hall N."/>
            <person name="Watson M."/>
            <person name="Adriaenssens E.M."/>
            <person name="Foster-Nyarko E."/>
            <person name="Jarju S."/>
            <person name="Secka A."/>
            <person name="Antonio M."/>
            <person name="Oren A."/>
            <person name="Chaudhuri R.R."/>
            <person name="La Ragione R."/>
            <person name="Hildebrand F."/>
            <person name="Pallen M.J."/>
        </authorList>
    </citation>
    <scope>NUCLEOTIDE SEQUENCE</scope>
    <source>
        <strain evidence="9">CHK191-13928</strain>
    </source>
</reference>
<keyword evidence="5" id="KW-0808">Transferase</keyword>
<dbReference type="Proteomes" id="UP000886721">
    <property type="component" value="Unassembled WGS sequence"/>
</dbReference>
<dbReference type="InterPro" id="IPR004720">
    <property type="entry name" value="PTS_IIB_sorbose-sp"/>
</dbReference>
<evidence type="ECO:0000256" key="4">
    <source>
        <dbReference type="ARBA" id="ARBA00022597"/>
    </source>
</evidence>
<evidence type="ECO:0000256" key="6">
    <source>
        <dbReference type="ARBA" id="ARBA00022683"/>
    </source>
</evidence>